<dbReference type="Pfam" id="PF09931">
    <property type="entry name" value="Phage_phiJL001_Gp84_N"/>
    <property type="match status" value="1"/>
</dbReference>
<dbReference type="Pfam" id="PF09356">
    <property type="entry name" value="Phage_BR0599"/>
    <property type="match status" value="1"/>
</dbReference>
<evidence type="ECO:0000259" key="1">
    <source>
        <dbReference type="Pfam" id="PF09356"/>
    </source>
</evidence>
<reference evidence="2 3" key="1">
    <citation type="submission" date="2023-04" db="EMBL/GenBank/DDBJ databases">
        <title>Complete genome sequence of Alisedimentitalea scapharcae.</title>
        <authorList>
            <person name="Rong J.-C."/>
            <person name="Yi M.-L."/>
            <person name="Zhao Q."/>
        </authorList>
    </citation>
    <scope>NUCLEOTIDE SEQUENCE [LARGE SCALE GENOMIC DNA]</scope>
    <source>
        <strain evidence="2 3">KCTC 42119</strain>
    </source>
</reference>
<dbReference type="RefSeq" id="WP_406649839.1">
    <property type="nucleotide sequence ID" value="NZ_CP123584.1"/>
</dbReference>
<sequence length="295" mass="32190">MAGMDAAFQAHVETGLTTLCRCWAITRADGMTYGFTDHDCRLEFEGIDFKADTGLSALSLQQSTGLSVDNTEAIGALSDAAIREEDIEAGRFDGAEVRAWLVNWADVTVRWLQFRGTIGELRRGSGAFHAELRGLTEALNRPMGRVFQKPCTAVLGDGSCRFDMETPGYAAELTVGSVDDAQNFQWDALNGFEPGWFGKGRLVVTTGAAAGLWGMIKSDTFQGSQRVIELWEPIRAKVSAGDQIRLEAGCDKRMETCRLKFNNLLNYQGFPDIPGEDWMLAVPKQAGTNSGGSLR</sequence>
<dbReference type="NCBIfam" id="TIGR02218">
    <property type="entry name" value="phg_TIGR02218"/>
    <property type="match status" value="1"/>
</dbReference>
<protein>
    <submittedName>
        <fullName evidence="2">DUF2163 domain-containing protein</fullName>
    </submittedName>
</protein>
<dbReference type="Proteomes" id="UP001623232">
    <property type="component" value="Chromosome"/>
</dbReference>
<feature type="domain" description="Bacteriophage phiJL001 Gp84 C-terminal" evidence="1">
    <location>
        <begin position="195"/>
        <end position="277"/>
    </location>
</feature>
<dbReference type="EMBL" id="CP123584">
    <property type="protein sequence ID" value="WZK90774.1"/>
    <property type="molecule type" value="Genomic_DNA"/>
</dbReference>
<dbReference type="InterPro" id="IPR011928">
    <property type="entry name" value="Phage_phiJL001_Gp84"/>
</dbReference>
<evidence type="ECO:0000313" key="3">
    <source>
        <dbReference type="Proteomes" id="UP001623232"/>
    </source>
</evidence>
<organism evidence="2 3">
    <name type="scientific">Aliisedimentitalea scapharcae</name>
    <dbReference type="NCBI Taxonomy" id="1524259"/>
    <lineage>
        <taxon>Bacteria</taxon>
        <taxon>Pseudomonadati</taxon>
        <taxon>Pseudomonadota</taxon>
        <taxon>Alphaproteobacteria</taxon>
        <taxon>Rhodobacterales</taxon>
        <taxon>Roseobacteraceae</taxon>
        <taxon>Aliisedimentitalea</taxon>
    </lineage>
</organism>
<keyword evidence="3" id="KW-1185">Reference proteome</keyword>
<gene>
    <name evidence="2" type="ORF">QEZ52_09565</name>
</gene>
<accession>A0ABZ2XZJ0</accession>
<name>A0ABZ2XZJ0_9RHOB</name>
<dbReference type="InterPro" id="IPR018964">
    <property type="entry name" value="Phage_phiJL001_Gp84_C"/>
</dbReference>
<evidence type="ECO:0000313" key="2">
    <source>
        <dbReference type="EMBL" id="WZK90774.1"/>
    </source>
</evidence>
<proteinExistence type="predicted"/>